<dbReference type="InterPro" id="IPR033727">
    <property type="entry name" value="LIM3_prickle"/>
</dbReference>
<feature type="compositionally biased region" description="Pro residues" evidence="7">
    <location>
        <begin position="703"/>
        <end position="715"/>
    </location>
</feature>
<organism evidence="10 11">
    <name type="scientific">Cotesia glomerata</name>
    <name type="common">Lepidopteran parasitic wasp</name>
    <name type="synonym">Apanteles glomeratus</name>
    <dbReference type="NCBI Taxonomy" id="32391"/>
    <lineage>
        <taxon>Eukaryota</taxon>
        <taxon>Metazoa</taxon>
        <taxon>Ecdysozoa</taxon>
        <taxon>Arthropoda</taxon>
        <taxon>Hexapoda</taxon>
        <taxon>Insecta</taxon>
        <taxon>Pterygota</taxon>
        <taxon>Neoptera</taxon>
        <taxon>Endopterygota</taxon>
        <taxon>Hymenoptera</taxon>
        <taxon>Apocrita</taxon>
        <taxon>Ichneumonoidea</taxon>
        <taxon>Braconidae</taxon>
        <taxon>Microgastrinae</taxon>
        <taxon>Cotesia</taxon>
    </lineage>
</organism>
<dbReference type="InterPro" id="IPR001781">
    <property type="entry name" value="Znf_LIM"/>
</dbReference>
<dbReference type="PROSITE" id="PS50023">
    <property type="entry name" value="LIM_DOMAIN_2"/>
    <property type="match status" value="2"/>
</dbReference>
<accession>A0AAV7IY24</accession>
<feature type="compositionally biased region" description="Polar residues" evidence="7">
    <location>
        <begin position="579"/>
        <end position="590"/>
    </location>
</feature>
<dbReference type="InterPro" id="IPR010442">
    <property type="entry name" value="PET_domain"/>
</dbReference>
<feature type="compositionally biased region" description="Polar residues" evidence="7">
    <location>
        <begin position="781"/>
        <end position="793"/>
    </location>
</feature>
<dbReference type="FunFam" id="2.10.110.10:FF:000022">
    <property type="entry name" value="prickle-like protein 2 isoform X1"/>
    <property type="match status" value="1"/>
</dbReference>
<gene>
    <name evidence="10" type="ORF">KQX54_002853</name>
</gene>
<evidence type="ECO:0000313" key="11">
    <source>
        <dbReference type="Proteomes" id="UP000826195"/>
    </source>
</evidence>
<evidence type="ECO:0008006" key="12">
    <source>
        <dbReference type="Google" id="ProtNLM"/>
    </source>
</evidence>
<dbReference type="PROSITE" id="PS00478">
    <property type="entry name" value="LIM_DOMAIN_1"/>
    <property type="match status" value="1"/>
</dbReference>
<dbReference type="CDD" id="cd09418">
    <property type="entry name" value="LIM2_Prickle"/>
    <property type="match status" value="1"/>
</dbReference>
<comment type="caution">
    <text evidence="10">The sequence shown here is derived from an EMBL/GenBank/DDBJ whole genome shotgun (WGS) entry which is preliminary data.</text>
</comment>
<evidence type="ECO:0000256" key="4">
    <source>
        <dbReference type="ARBA" id="ARBA00022833"/>
    </source>
</evidence>
<dbReference type="Proteomes" id="UP000826195">
    <property type="component" value="Unassembled WGS sequence"/>
</dbReference>
<keyword evidence="5 6" id="KW-0440">LIM domain</keyword>
<evidence type="ECO:0000259" key="9">
    <source>
        <dbReference type="PROSITE" id="PS51303"/>
    </source>
</evidence>
<evidence type="ECO:0000256" key="1">
    <source>
        <dbReference type="ARBA" id="ARBA00008268"/>
    </source>
</evidence>
<feature type="compositionally biased region" description="Polar residues" evidence="7">
    <location>
        <begin position="758"/>
        <end position="773"/>
    </location>
</feature>
<dbReference type="InterPro" id="IPR033725">
    <property type="entry name" value="LIM1_prickle"/>
</dbReference>
<evidence type="ECO:0000256" key="6">
    <source>
        <dbReference type="PROSITE-ProRule" id="PRU00125"/>
    </source>
</evidence>
<dbReference type="SMART" id="SM00132">
    <property type="entry name" value="LIM"/>
    <property type="match status" value="3"/>
</dbReference>
<dbReference type="CDD" id="cd09415">
    <property type="entry name" value="LIM1_Prickle"/>
    <property type="match status" value="1"/>
</dbReference>
<feature type="region of interest" description="Disordered" evidence="7">
    <location>
        <begin position="530"/>
        <end position="603"/>
    </location>
</feature>
<dbReference type="CDD" id="cd09827">
    <property type="entry name" value="PET_Prickle"/>
    <property type="match status" value="1"/>
</dbReference>
<dbReference type="Gene3D" id="2.10.110.10">
    <property type="entry name" value="Cysteine Rich Protein"/>
    <property type="match status" value="3"/>
</dbReference>
<dbReference type="FunFam" id="2.10.110.10:FF:000005">
    <property type="entry name" value="Testin isoform 1"/>
    <property type="match status" value="1"/>
</dbReference>
<proteinExistence type="inferred from homology"/>
<dbReference type="InterPro" id="IPR047120">
    <property type="entry name" value="Pk/Esn/Tes"/>
</dbReference>
<evidence type="ECO:0000256" key="3">
    <source>
        <dbReference type="ARBA" id="ARBA00022737"/>
    </source>
</evidence>
<dbReference type="EMBL" id="JAHXZJ010000374">
    <property type="protein sequence ID" value="KAH0560249.1"/>
    <property type="molecule type" value="Genomic_DNA"/>
</dbReference>
<dbReference type="PROSITE" id="PS51303">
    <property type="entry name" value="PET"/>
    <property type="match status" value="1"/>
</dbReference>
<dbReference type="PANTHER" id="PTHR24211:SF20">
    <property type="entry name" value="PROTEIN ESPINAS-RELATED"/>
    <property type="match status" value="1"/>
</dbReference>
<evidence type="ECO:0000313" key="10">
    <source>
        <dbReference type="EMBL" id="KAH0560249.1"/>
    </source>
</evidence>
<dbReference type="Pfam" id="PF00412">
    <property type="entry name" value="LIM"/>
    <property type="match status" value="3"/>
</dbReference>
<keyword evidence="4 6" id="KW-0862">Zinc</keyword>
<dbReference type="CDD" id="cd09420">
    <property type="entry name" value="LIM3_Prickle"/>
    <property type="match status" value="1"/>
</dbReference>
<feature type="domain" description="PET" evidence="9">
    <location>
        <begin position="233"/>
        <end position="341"/>
    </location>
</feature>
<reference evidence="10 11" key="1">
    <citation type="journal article" date="2021" name="J. Hered.">
        <title>A chromosome-level genome assembly of the parasitoid wasp, Cotesia glomerata (Hymenoptera: Braconidae).</title>
        <authorList>
            <person name="Pinto B.J."/>
            <person name="Weis J.J."/>
            <person name="Gamble T."/>
            <person name="Ode P.J."/>
            <person name="Paul R."/>
            <person name="Zaspel J.M."/>
        </authorList>
    </citation>
    <scope>NUCLEOTIDE SEQUENCE [LARGE SCALE GENOMIC DNA]</scope>
    <source>
        <strain evidence="10">CgM1</strain>
    </source>
</reference>
<keyword evidence="3" id="KW-0677">Repeat</keyword>
<dbReference type="FunFam" id="2.10.110.10:FF:000035">
    <property type="entry name" value="prickle-like protein 2 isoform X1"/>
    <property type="match status" value="1"/>
</dbReference>
<dbReference type="GO" id="GO:0030182">
    <property type="term" value="P:neuron differentiation"/>
    <property type="evidence" value="ECO:0007669"/>
    <property type="project" value="UniProtKB-ARBA"/>
</dbReference>
<dbReference type="InterPro" id="IPR033726">
    <property type="entry name" value="LIM2_prickle"/>
</dbReference>
<sequence length="868" mass="95200">MSSLARRRQTSLLFGSKRWWATGCWATRAHQEAYLRKLYGRKNSQANVNPALDLQEPGSWISSARPNSDGNSAPGCCLEDIIRGEDSGVGGGGTEISGASVLASPRASPTEKCVQFLTGARVCVPHDYLSDSLNHEQRQNPRVVARCTEFNDYHGDGVVNCGYQDEKVCRSCRCPREDHHRTSIKSTDSSMAMAMAFQNTSTSSPSGGGIPPHQEPFKSPIEAPPALQDPLIHHHQRLSQSDDDSGCALEEYTWVPPGLRPDQVHLYFSSLPEEKIPYVGSAGERERVKQLLQQLPPHDNEARYCSGLSEEEKRELRVFAAQRKREALGRGHASQVERPHGTDCRECNRAITAGEMAIGASRAGPTALWHPACFICCICKQLLVDLIYFWREGRLYCGRHHAETLKPRCCACDEIILADECTEAEGRAWHMRHFACLECDRQLGGQRYVMREGRPYCLHCFDASFAEYCDSCGEPIGVDQGQMSHEGQHWHATEACFCCATCRTSLLGRPFLPRRGAIYCSIACSKGEPPTTPSDSSAGPPIAPPPPSFPKQNRKLPPPTPSEGSSSPPLSTTRHHTIAHTSGSARNSPRVSRKHYQGSTSLATTPTQISTFDFTCESLPNAGSRSAGLDRVILERNLERLLQERNTHTEETNPSELGRLMQARDREPLRCIQNSTPTHASSMPELPPPPHLLTQHSTTISPQTPPPPSPPPLPHLIPNISTDSTDLCGNPAPITDPPTPTSRRVRFEGDEAQALSTSTMPLTNNPCSSSSPSKLHVPRSRSLQPEQVASTSWENAGRITRHDDEESCCSTCSSSSSSDEAAAYALPPRRAYGGVRISYVPNDAVACAKRRGQNLSQSQKEADKCILS</sequence>
<dbReference type="InterPro" id="IPR033723">
    <property type="entry name" value="PET_prickle"/>
</dbReference>
<evidence type="ECO:0000256" key="2">
    <source>
        <dbReference type="ARBA" id="ARBA00022723"/>
    </source>
</evidence>
<feature type="region of interest" description="Disordered" evidence="7">
    <location>
        <begin position="674"/>
        <end position="716"/>
    </location>
</feature>
<evidence type="ECO:0000256" key="7">
    <source>
        <dbReference type="SAM" id="MobiDB-lite"/>
    </source>
</evidence>
<feature type="region of interest" description="Disordered" evidence="7">
    <location>
        <begin position="200"/>
        <end position="225"/>
    </location>
</feature>
<feature type="region of interest" description="Disordered" evidence="7">
    <location>
        <begin position="758"/>
        <end position="793"/>
    </location>
</feature>
<comment type="similarity">
    <text evidence="1">Belongs to the prickle / espinas / testin family.</text>
</comment>
<dbReference type="SUPFAM" id="SSF57716">
    <property type="entry name" value="Glucocorticoid receptor-like (DNA-binding domain)"/>
    <property type="match status" value="2"/>
</dbReference>
<evidence type="ECO:0000256" key="5">
    <source>
        <dbReference type="ARBA" id="ARBA00023038"/>
    </source>
</evidence>
<feature type="domain" description="LIM zinc-binding" evidence="8">
    <location>
        <begin position="407"/>
        <end position="467"/>
    </location>
</feature>
<dbReference type="GO" id="GO:0008270">
    <property type="term" value="F:zinc ion binding"/>
    <property type="evidence" value="ECO:0007669"/>
    <property type="project" value="InterPro"/>
</dbReference>
<name>A0AAV7IY24_COTGL</name>
<feature type="compositionally biased region" description="Low complexity" evidence="7">
    <location>
        <begin position="562"/>
        <end position="572"/>
    </location>
</feature>
<keyword evidence="2 6" id="KW-0479">Metal-binding</keyword>
<keyword evidence="11" id="KW-1185">Reference proteome</keyword>
<dbReference type="Pfam" id="PF06297">
    <property type="entry name" value="PET"/>
    <property type="match status" value="1"/>
</dbReference>
<dbReference type="PANTHER" id="PTHR24211">
    <property type="entry name" value="LIM DOMAIN-CONTAINING PROTEIN"/>
    <property type="match status" value="1"/>
</dbReference>
<feature type="domain" description="LIM zinc-binding" evidence="8">
    <location>
        <begin position="342"/>
        <end position="406"/>
    </location>
</feature>
<evidence type="ECO:0000259" key="8">
    <source>
        <dbReference type="PROSITE" id="PS50023"/>
    </source>
</evidence>
<dbReference type="AlphaFoldDB" id="A0AAV7IY24"/>
<protein>
    <recommendedName>
        <fullName evidence="12">Protein prickle</fullName>
    </recommendedName>
</protein>